<name>A0AAQ3NS40_VIGMU</name>
<gene>
    <name evidence="2" type="ORF">V8G54_011871</name>
</gene>
<dbReference type="Proteomes" id="UP001374535">
    <property type="component" value="Chromosome 4"/>
</dbReference>
<evidence type="ECO:0000313" key="2">
    <source>
        <dbReference type="EMBL" id="WVZ14305.1"/>
    </source>
</evidence>
<evidence type="ECO:0000256" key="1">
    <source>
        <dbReference type="SAM" id="MobiDB-lite"/>
    </source>
</evidence>
<organism evidence="2 3">
    <name type="scientific">Vigna mungo</name>
    <name type="common">Black gram</name>
    <name type="synonym">Phaseolus mungo</name>
    <dbReference type="NCBI Taxonomy" id="3915"/>
    <lineage>
        <taxon>Eukaryota</taxon>
        <taxon>Viridiplantae</taxon>
        <taxon>Streptophyta</taxon>
        <taxon>Embryophyta</taxon>
        <taxon>Tracheophyta</taxon>
        <taxon>Spermatophyta</taxon>
        <taxon>Magnoliopsida</taxon>
        <taxon>eudicotyledons</taxon>
        <taxon>Gunneridae</taxon>
        <taxon>Pentapetalae</taxon>
        <taxon>rosids</taxon>
        <taxon>fabids</taxon>
        <taxon>Fabales</taxon>
        <taxon>Fabaceae</taxon>
        <taxon>Papilionoideae</taxon>
        <taxon>50 kb inversion clade</taxon>
        <taxon>NPAAA clade</taxon>
        <taxon>indigoferoid/millettioid clade</taxon>
        <taxon>Phaseoleae</taxon>
        <taxon>Vigna</taxon>
    </lineage>
</organism>
<sequence>MQKLVNTQQALVNFNIAPEALFDNSWVHYPVGDGNNGAVAESVVATIANEARDEILRVSRDCAKRIQEWNLPNAGSGHETEKWKPGVSTILQVRVTNVRPRKGSTKRKLIPLCDATVSVLGCGGSSVFFTTGFEEGFLPASRDLGCCREGEDFNVMRLRTWIEVQTSENLSATPPTIGPTPLVVEPTPDPPMEPTPYVHPSPSIPTPSSIPSPDVHQSSADPADVGDHAPHDRPFIQPCGKGFLPSRVASQAITRSIKQQFLQLWASWGVIPEDDKKLFWERFKWSVEHEAQIKKNFNQKASHRLSEMFRDARIARERPYWYRMKCVAAQKNRASGKGGVLHTGGPITTYEHAIPELGRAVHVDEVFKQTHLRKGTGEYVDERRDQGGSAPDVDSRVDADDEIIRTQCWVEVVGGRRKDACMGAGRGSILRHQPSTSNTFDHNNVVSKEVYDSLLARLNNLENLSAPSSQQPFPPQQPSQTHLCKKKIMMILMIMMIIRHLGTIENI</sequence>
<dbReference type="AlphaFoldDB" id="A0AAQ3NS40"/>
<dbReference type="EMBL" id="CP144697">
    <property type="protein sequence ID" value="WVZ14305.1"/>
    <property type="molecule type" value="Genomic_DNA"/>
</dbReference>
<reference evidence="2 3" key="1">
    <citation type="journal article" date="2023" name="Life. Sci Alliance">
        <title>Evolutionary insights into 3D genome organization and epigenetic landscape of Vigna mungo.</title>
        <authorList>
            <person name="Junaid A."/>
            <person name="Singh B."/>
            <person name="Bhatia S."/>
        </authorList>
    </citation>
    <scope>NUCLEOTIDE SEQUENCE [LARGE SCALE GENOMIC DNA]</scope>
    <source>
        <strain evidence="2">Urdbean</strain>
    </source>
</reference>
<accession>A0AAQ3NS40</accession>
<proteinExistence type="predicted"/>
<keyword evidence="3" id="KW-1185">Reference proteome</keyword>
<evidence type="ECO:0000313" key="3">
    <source>
        <dbReference type="Proteomes" id="UP001374535"/>
    </source>
</evidence>
<feature type="compositionally biased region" description="Pro residues" evidence="1">
    <location>
        <begin position="187"/>
        <end position="210"/>
    </location>
</feature>
<feature type="region of interest" description="Disordered" evidence="1">
    <location>
        <begin position="169"/>
        <end position="232"/>
    </location>
</feature>
<protein>
    <submittedName>
        <fullName evidence="2">Uncharacterized protein</fullName>
    </submittedName>
</protein>